<feature type="compositionally biased region" description="Polar residues" evidence="1">
    <location>
        <begin position="102"/>
        <end position="117"/>
    </location>
</feature>
<name>A0A8B6F8T3_MYTGA</name>
<dbReference type="EMBL" id="UYJE01006274">
    <property type="protein sequence ID" value="VDI44482.1"/>
    <property type="molecule type" value="Genomic_DNA"/>
</dbReference>
<gene>
    <name evidence="2" type="ORF">MGAL_10B037069</name>
</gene>
<protein>
    <submittedName>
        <fullName evidence="2">Uncharacterized protein</fullName>
    </submittedName>
</protein>
<evidence type="ECO:0000313" key="3">
    <source>
        <dbReference type="Proteomes" id="UP000596742"/>
    </source>
</evidence>
<reference evidence="2" key="1">
    <citation type="submission" date="2018-11" db="EMBL/GenBank/DDBJ databases">
        <authorList>
            <person name="Alioto T."/>
            <person name="Alioto T."/>
        </authorList>
    </citation>
    <scope>NUCLEOTIDE SEQUENCE</scope>
</reference>
<evidence type="ECO:0000313" key="2">
    <source>
        <dbReference type="EMBL" id="VDI44482.1"/>
    </source>
</evidence>
<dbReference type="AlphaFoldDB" id="A0A8B6F8T3"/>
<dbReference type="Proteomes" id="UP000596742">
    <property type="component" value="Unassembled WGS sequence"/>
</dbReference>
<dbReference type="OrthoDB" id="10468571at2759"/>
<proteinExistence type="predicted"/>
<sequence>MKTRLIQVPIDIGVQDKTESASVSSCSRTSKSSSPSNRSYLEVVDYSLYLKPYEILQCHRDSDFVHLYSTTANKSEYKSDSSSTESSTCPQRNCRSELKQESVINSPEQSSFSNRPISLNESTANHDSLLSEIKVCGATKTPTSVIEMDCMDISDKAKTVTHSLLKPISNYQDMPDAKSYQPNELPSSSNSGNAMSTIL</sequence>
<organism evidence="2 3">
    <name type="scientific">Mytilus galloprovincialis</name>
    <name type="common">Mediterranean mussel</name>
    <dbReference type="NCBI Taxonomy" id="29158"/>
    <lineage>
        <taxon>Eukaryota</taxon>
        <taxon>Metazoa</taxon>
        <taxon>Spiralia</taxon>
        <taxon>Lophotrochozoa</taxon>
        <taxon>Mollusca</taxon>
        <taxon>Bivalvia</taxon>
        <taxon>Autobranchia</taxon>
        <taxon>Pteriomorphia</taxon>
        <taxon>Mytilida</taxon>
        <taxon>Mytiloidea</taxon>
        <taxon>Mytilidae</taxon>
        <taxon>Mytilinae</taxon>
        <taxon>Mytilus</taxon>
    </lineage>
</organism>
<feature type="region of interest" description="Disordered" evidence="1">
    <location>
        <begin position="75"/>
        <end position="117"/>
    </location>
</feature>
<evidence type="ECO:0000256" key="1">
    <source>
        <dbReference type="SAM" id="MobiDB-lite"/>
    </source>
</evidence>
<feature type="compositionally biased region" description="Polar residues" evidence="1">
    <location>
        <begin position="180"/>
        <end position="199"/>
    </location>
</feature>
<keyword evidence="3" id="KW-1185">Reference proteome</keyword>
<accession>A0A8B6F8T3</accession>
<comment type="caution">
    <text evidence="2">The sequence shown here is derived from an EMBL/GenBank/DDBJ whole genome shotgun (WGS) entry which is preliminary data.</text>
</comment>
<feature type="region of interest" description="Disordered" evidence="1">
    <location>
        <begin position="170"/>
        <end position="199"/>
    </location>
</feature>